<dbReference type="Pfam" id="PF24098">
    <property type="entry name" value="DUF7380"/>
    <property type="match status" value="1"/>
</dbReference>
<accession>A0A7S6UDW4</accession>
<dbReference type="InterPro" id="IPR025209">
    <property type="entry name" value="DUF4209"/>
</dbReference>
<gene>
    <name evidence="3" type="ORF">INQ41_07080</name>
</gene>
<proteinExistence type="predicted"/>
<organism evidence="3 4">
    <name type="scientific">Novilysobacter ciconiae</name>
    <dbReference type="NCBI Taxonomy" id="2781022"/>
    <lineage>
        <taxon>Bacteria</taxon>
        <taxon>Pseudomonadati</taxon>
        <taxon>Pseudomonadota</taxon>
        <taxon>Gammaproteobacteria</taxon>
        <taxon>Lysobacterales</taxon>
        <taxon>Lysobacteraceae</taxon>
        <taxon>Novilysobacter</taxon>
    </lineage>
</organism>
<evidence type="ECO:0000259" key="2">
    <source>
        <dbReference type="Pfam" id="PF24098"/>
    </source>
</evidence>
<keyword evidence="4" id="KW-1185">Reference proteome</keyword>
<dbReference type="Proteomes" id="UP000594059">
    <property type="component" value="Chromosome"/>
</dbReference>
<reference evidence="3 4" key="1">
    <citation type="submission" date="2020-10" db="EMBL/GenBank/DDBJ databases">
        <title>complete genome sequencing of Lysobacter sp. H21R20.</title>
        <authorList>
            <person name="Bae J.-W."/>
            <person name="Lee S.-Y."/>
        </authorList>
    </citation>
    <scope>NUCLEOTIDE SEQUENCE [LARGE SCALE GENOMIC DNA]</scope>
    <source>
        <strain evidence="3 4">H21R20</strain>
    </source>
</reference>
<evidence type="ECO:0000313" key="3">
    <source>
        <dbReference type="EMBL" id="QOW18488.1"/>
    </source>
</evidence>
<dbReference type="KEGG" id="lcic:INQ41_07080"/>
<dbReference type="EMBL" id="CP063656">
    <property type="protein sequence ID" value="QOW18488.1"/>
    <property type="molecule type" value="Genomic_DNA"/>
</dbReference>
<evidence type="ECO:0000313" key="4">
    <source>
        <dbReference type="Proteomes" id="UP000594059"/>
    </source>
</evidence>
<dbReference type="AlphaFoldDB" id="A0A7S6UDW4"/>
<protein>
    <submittedName>
        <fullName evidence="3">DUF4209 domain-containing protein</fullName>
    </submittedName>
</protein>
<evidence type="ECO:0000259" key="1">
    <source>
        <dbReference type="Pfam" id="PF13910"/>
    </source>
</evidence>
<feature type="domain" description="DUF4209" evidence="1">
    <location>
        <begin position="493"/>
        <end position="581"/>
    </location>
</feature>
<dbReference type="Pfam" id="PF13910">
    <property type="entry name" value="DUF4209"/>
    <property type="match status" value="1"/>
</dbReference>
<name>A0A7S6UDW4_9GAMM</name>
<sequence>MPVLEEAIDDETYAALDWISLVGEEGDGAAPWSLTTKFYQRARELEEEGQPLLSKAMQVLGGAISMHLRHPSHAPFGPVFQSSEGRSMSMEDLGQNDVALLARAAREAPTPWLKARFADLSVTADGRIPPDWRLGRLAVDAYLDYVGSVFGTEHAIRGLDELQRSLVLLWVYAKKDPALWERYWNVILDEIPYSIENNWPGLAFRLCDEAINRNRHACEAILPQIEAKAAALDADDPQEAARWHAQAYRLNQRLGKSKEANASLMAQGEAMARAAELAAEQQPLIAPMHMTEAISLLRKAKAVPSRIQDLRDRLATYERASMDHFGHFSANTDVSEWVKWIDEQIAAPDFFSALLRATYRTGQWLNLEEIEERVRQQHVEHPLASMFTTTHVNADGVVVAQRPPLDLNDPASVRLHAISSAHEVDIPMRSSVMVSHVVNTLHSQYQPSFHVVKEIVEASPITPRGQTETLARGLFSGFIADWLAVSVYLIPAVEPFVRAQLKRIGTHTTGMSEDGTQHEKTLGEMLDMPEAERFFGKNLVFELHVLLANSEGFNLRNAYCHGLMTDAELRNAGIMSLWWTLWRMILFPWHNHPAVLAPEC</sequence>
<dbReference type="InterPro" id="IPR055804">
    <property type="entry name" value="DUF7380"/>
</dbReference>
<dbReference type="RefSeq" id="WP_193983119.1">
    <property type="nucleotide sequence ID" value="NZ_CP063656.1"/>
</dbReference>
<feature type="domain" description="DUF7380" evidence="2">
    <location>
        <begin position="9"/>
        <end position="168"/>
    </location>
</feature>